<dbReference type="PANTHER" id="PTHR33623">
    <property type="entry name" value="OS04G0572500 PROTEIN"/>
    <property type="match status" value="1"/>
</dbReference>
<evidence type="ECO:0000313" key="2">
    <source>
        <dbReference type="EMBL" id="KAE8703697.1"/>
    </source>
</evidence>
<feature type="region of interest" description="Disordered" evidence="1">
    <location>
        <begin position="76"/>
        <end position="107"/>
    </location>
</feature>
<evidence type="ECO:0000256" key="1">
    <source>
        <dbReference type="SAM" id="MobiDB-lite"/>
    </source>
</evidence>
<evidence type="ECO:0000313" key="3">
    <source>
        <dbReference type="Proteomes" id="UP000436088"/>
    </source>
</evidence>
<proteinExistence type="predicted"/>
<dbReference type="Proteomes" id="UP000436088">
    <property type="component" value="Unassembled WGS sequence"/>
</dbReference>
<organism evidence="2 3">
    <name type="scientific">Hibiscus syriacus</name>
    <name type="common">Rose of Sharon</name>
    <dbReference type="NCBI Taxonomy" id="106335"/>
    <lineage>
        <taxon>Eukaryota</taxon>
        <taxon>Viridiplantae</taxon>
        <taxon>Streptophyta</taxon>
        <taxon>Embryophyta</taxon>
        <taxon>Tracheophyta</taxon>
        <taxon>Spermatophyta</taxon>
        <taxon>Magnoliopsida</taxon>
        <taxon>eudicotyledons</taxon>
        <taxon>Gunneridae</taxon>
        <taxon>Pentapetalae</taxon>
        <taxon>rosids</taxon>
        <taxon>malvids</taxon>
        <taxon>Malvales</taxon>
        <taxon>Malvaceae</taxon>
        <taxon>Malvoideae</taxon>
        <taxon>Hibiscus</taxon>
    </lineage>
</organism>
<feature type="compositionally biased region" description="Polar residues" evidence="1">
    <location>
        <begin position="353"/>
        <end position="366"/>
    </location>
</feature>
<accession>A0A6A3AJB0</accession>
<comment type="caution">
    <text evidence="2">The sequence shown here is derived from an EMBL/GenBank/DDBJ whole genome shotgun (WGS) entry which is preliminary data.</text>
</comment>
<dbReference type="EMBL" id="VEPZ02000998">
    <property type="protein sequence ID" value="KAE8703697.1"/>
    <property type="molecule type" value="Genomic_DNA"/>
</dbReference>
<sequence>MASSTIVRPKQGKHLLKDFLLHDYHSSEFNSFPRKASKTISAFRAMIYIVEGETKMTTVRVKDILRWKSFRDSVDQESQPSGFASSSPDHHSTTTPSTSTACRSNGSSWCDSDFSSEYEVDAKDHMETKAEVAAANAANGHKTQYNYASEENEQHSPLSVLDYGQEEDDEEEDSFSSFNQSHAITQRIKHKHFQSVEKLEEDEERALQLLNHVKETSSLTSCDNIGSDKLVSDLFREELNETRDTEVENEMVTVTKAWINGIRARQQNGDMGTKEGLMLEKWTGKEGGASLLKNDKSWPGKSSPQERSYFITVVLDIHQAIDTTARDRVLLIATGDHFQALADSSTPVYKRVTSSATSDGSVVDNKTTSDELFAS</sequence>
<keyword evidence="3" id="KW-1185">Reference proteome</keyword>
<dbReference type="AlphaFoldDB" id="A0A6A3AJB0"/>
<gene>
    <name evidence="2" type="ORF">F3Y22_tig00110467pilonHSYRG00280</name>
</gene>
<feature type="region of interest" description="Disordered" evidence="1">
    <location>
        <begin position="353"/>
        <end position="375"/>
    </location>
</feature>
<dbReference type="PANTHER" id="PTHR33623:SF17">
    <property type="entry name" value="DUF4378 DOMAIN-CONTAINING PROTEIN"/>
    <property type="match status" value="1"/>
</dbReference>
<reference evidence="2" key="1">
    <citation type="submission" date="2019-09" db="EMBL/GenBank/DDBJ databases">
        <title>Draft genome information of white flower Hibiscus syriacus.</title>
        <authorList>
            <person name="Kim Y.-M."/>
        </authorList>
    </citation>
    <scope>NUCLEOTIDE SEQUENCE [LARGE SCALE GENOMIC DNA]</scope>
    <source>
        <strain evidence="2">YM2019G1</strain>
    </source>
</reference>
<protein>
    <submittedName>
        <fullName evidence="2">Uncharacterized protein</fullName>
    </submittedName>
</protein>
<name>A0A6A3AJB0_HIBSY</name>